<keyword evidence="3" id="KW-1185">Reference proteome</keyword>
<evidence type="ECO:0000313" key="1">
    <source>
        <dbReference type="EMBL" id="CAI9916868.1"/>
    </source>
</evidence>
<dbReference type="AlphaFoldDB" id="A0AA86NCM4"/>
<sequence length="268" mass="30721">MIIILLSYTKADAVVPDINLKNAQEQVILFKKNVTQVIGIQVPDPIILDQGLTNFSQMAIQAHAHVDLDCQLIIVGKQGDLNVSYIVLFDLDNTDKYLSYQIELSEKQSYNNSLVYFNVTSQCDVELSIVAAAVHQLYYQLETVTQQSNTLVALRKRDDVIQQITRFQIDDNEVLKVWACSEPVITSLTWYDCRYYKADNGYLQLSLDYKDFDYSRDSLFYSIQQNAYSKLQVYNADLKLIEPGQTYQIYSLTAHSTFICKQAIVLKC</sequence>
<reference evidence="1" key="1">
    <citation type="submission" date="2023-06" db="EMBL/GenBank/DDBJ databases">
        <authorList>
            <person name="Kurt Z."/>
        </authorList>
    </citation>
    <scope>NUCLEOTIDE SEQUENCE</scope>
</reference>
<dbReference type="Proteomes" id="UP001642409">
    <property type="component" value="Unassembled WGS sequence"/>
</dbReference>
<reference evidence="2 3" key="2">
    <citation type="submission" date="2024-07" db="EMBL/GenBank/DDBJ databases">
        <authorList>
            <person name="Akdeniz Z."/>
        </authorList>
    </citation>
    <scope>NUCLEOTIDE SEQUENCE [LARGE SCALE GENOMIC DNA]</scope>
</reference>
<gene>
    <name evidence="1" type="ORF">HINF_LOCUS4513</name>
    <name evidence="2" type="ORF">HINF_LOCUS74983</name>
</gene>
<organism evidence="1">
    <name type="scientific">Hexamita inflata</name>
    <dbReference type="NCBI Taxonomy" id="28002"/>
    <lineage>
        <taxon>Eukaryota</taxon>
        <taxon>Metamonada</taxon>
        <taxon>Diplomonadida</taxon>
        <taxon>Hexamitidae</taxon>
        <taxon>Hexamitinae</taxon>
        <taxon>Hexamita</taxon>
    </lineage>
</organism>
<evidence type="ECO:0000313" key="3">
    <source>
        <dbReference type="Proteomes" id="UP001642409"/>
    </source>
</evidence>
<dbReference type="EMBL" id="CATOUU010000113">
    <property type="protein sequence ID" value="CAI9916868.1"/>
    <property type="molecule type" value="Genomic_DNA"/>
</dbReference>
<accession>A0AA86NCM4</accession>
<proteinExistence type="predicted"/>
<evidence type="ECO:0000313" key="2">
    <source>
        <dbReference type="EMBL" id="CAL6108473.1"/>
    </source>
</evidence>
<name>A0AA86NCM4_9EUKA</name>
<protein>
    <submittedName>
        <fullName evidence="2">Hypothetical_protein</fullName>
    </submittedName>
</protein>
<dbReference type="EMBL" id="CAXDID020000652">
    <property type="protein sequence ID" value="CAL6108473.1"/>
    <property type="molecule type" value="Genomic_DNA"/>
</dbReference>
<comment type="caution">
    <text evidence="1">The sequence shown here is derived from an EMBL/GenBank/DDBJ whole genome shotgun (WGS) entry which is preliminary data.</text>
</comment>